<name>A0A183FMV8_HELPZ</name>
<accession>A0A3P8BYQ9</accession>
<gene>
    <name evidence="2" type="ORF">HPBE_LOCUS8766</name>
</gene>
<sequence length="134" mass="15180">MPRENIDEATRENWSRRFSKTVFTSLVPFRKAVTSDESKSPTTQLRARRRASAAPEVLLTTTTGSPEISAVHKQRQRRRSADRIYALKSNQVHPLHFVSGCMKLLSSSTRPNSYCGGSMREYLPPLAEMAHFVD</sequence>
<reference evidence="4" key="2">
    <citation type="submission" date="2019-09" db="UniProtKB">
        <authorList>
            <consortium name="WormBaseParasite"/>
        </authorList>
    </citation>
    <scope>IDENTIFICATION</scope>
</reference>
<evidence type="ECO:0000256" key="1">
    <source>
        <dbReference type="SAM" id="MobiDB-lite"/>
    </source>
</evidence>
<protein>
    <submittedName>
        <fullName evidence="2 4">Uncharacterized protein</fullName>
    </submittedName>
</protein>
<evidence type="ECO:0000313" key="4">
    <source>
        <dbReference type="WBParaSite" id="HPBE_0000876501-mRNA-1"/>
    </source>
</evidence>
<dbReference type="AlphaFoldDB" id="A0A183FMV8"/>
<keyword evidence="3" id="KW-1185">Reference proteome</keyword>
<dbReference type="EMBL" id="UZAH01026246">
    <property type="protein sequence ID" value="VDO77705.1"/>
    <property type="molecule type" value="Genomic_DNA"/>
</dbReference>
<feature type="region of interest" description="Disordered" evidence="1">
    <location>
        <begin position="33"/>
        <end position="54"/>
    </location>
</feature>
<reference evidence="2 3" key="1">
    <citation type="submission" date="2018-11" db="EMBL/GenBank/DDBJ databases">
        <authorList>
            <consortium name="Pathogen Informatics"/>
        </authorList>
    </citation>
    <scope>NUCLEOTIDE SEQUENCE [LARGE SCALE GENOMIC DNA]</scope>
</reference>
<proteinExistence type="predicted"/>
<dbReference type="Proteomes" id="UP000050761">
    <property type="component" value="Unassembled WGS sequence"/>
</dbReference>
<accession>A0A183FMV8</accession>
<dbReference type="OrthoDB" id="5857369at2759"/>
<organism evidence="3 4">
    <name type="scientific">Heligmosomoides polygyrus</name>
    <name type="common">Parasitic roundworm</name>
    <dbReference type="NCBI Taxonomy" id="6339"/>
    <lineage>
        <taxon>Eukaryota</taxon>
        <taxon>Metazoa</taxon>
        <taxon>Ecdysozoa</taxon>
        <taxon>Nematoda</taxon>
        <taxon>Chromadorea</taxon>
        <taxon>Rhabditida</taxon>
        <taxon>Rhabditina</taxon>
        <taxon>Rhabditomorpha</taxon>
        <taxon>Strongyloidea</taxon>
        <taxon>Heligmosomidae</taxon>
        <taxon>Heligmosomoides</taxon>
    </lineage>
</organism>
<evidence type="ECO:0000313" key="3">
    <source>
        <dbReference type="Proteomes" id="UP000050761"/>
    </source>
</evidence>
<dbReference type="WBParaSite" id="HPBE_0000876501-mRNA-1">
    <property type="protein sequence ID" value="HPBE_0000876501-mRNA-1"/>
    <property type="gene ID" value="HPBE_0000876501"/>
</dbReference>
<evidence type="ECO:0000313" key="2">
    <source>
        <dbReference type="EMBL" id="VDO77705.1"/>
    </source>
</evidence>